<organism evidence="1">
    <name type="scientific">Escherichia coli</name>
    <dbReference type="NCBI Taxonomy" id="562"/>
    <lineage>
        <taxon>Bacteria</taxon>
        <taxon>Pseudomonadati</taxon>
        <taxon>Pseudomonadota</taxon>
        <taxon>Gammaproteobacteria</taxon>
        <taxon>Enterobacterales</taxon>
        <taxon>Enterobacteriaceae</taxon>
        <taxon>Escherichia</taxon>
    </lineage>
</organism>
<geneLocation type="plasmid" evidence="1">
    <name>U2501</name>
</geneLocation>
<dbReference type="AlphaFoldDB" id="A0A160HRN3"/>
<dbReference type="EMBL" id="KU980950">
    <property type="protein sequence ID" value="ANC48409.1"/>
    <property type="molecule type" value="Genomic_DNA"/>
</dbReference>
<protein>
    <submittedName>
        <fullName evidence="1">Uncharacterized protein</fullName>
    </submittedName>
</protein>
<name>A0A160HRN3_ECOLX</name>
<evidence type="ECO:0000313" key="1">
    <source>
        <dbReference type="EMBL" id="ANC48409.1"/>
    </source>
</evidence>
<keyword evidence="1" id="KW-0614">Plasmid</keyword>
<reference evidence="1" key="1">
    <citation type="submission" date="2016-03" db="EMBL/GenBank/DDBJ databases">
        <title>E. coli WE-0250 MDR strain plasmid U2501.</title>
        <authorList>
            <person name="Kang H.-Y."/>
            <person name="Kim S."/>
            <person name="Kim J."/>
        </authorList>
    </citation>
    <scope>NUCLEOTIDE SEQUENCE</scope>
    <source>
        <strain evidence="1">WE-0250</strain>
        <plasmid evidence="1">U2501</plasmid>
    </source>
</reference>
<accession>A0A160HRN3</accession>
<sequence length="136" mass="15810">MFLFSQQLLALVLLLECSFVLRGEKLSTTYGVVLFSEVSMWRGNSHGRSQMILTEYKLDHKTNKSRSVYLLRHNSRVRNTVLEQNLTVEMDNFGNFKPTIALDDFPRGLSEREAMLKLAEWLQRLSIAIEDNWSEP</sequence>
<proteinExistence type="predicted"/>